<dbReference type="InParanoid" id="F6QCS1"/>
<protein>
    <submittedName>
        <fullName evidence="2">Uncharacterized protein</fullName>
    </submittedName>
</protein>
<reference evidence="2" key="2">
    <citation type="journal article" date="2008" name="Genome Biol.">
        <title>Improved genome assembly and evidence-based global gene model set for the chordate Ciona intestinalis: new insight into intron and operon populations.</title>
        <authorList>
            <person name="Satou Y."/>
            <person name="Mineta K."/>
            <person name="Ogasawara M."/>
            <person name="Sasakura Y."/>
            <person name="Shoguchi E."/>
            <person name="Ueno K."/>
            <person name="Yamada L."/>
            <person name="Matsumoto J."/>
            <person name="Wasserscheid J."/>
            <person name="Dewar K."/>
            <person name="Wiley G.B."/>
            <person name="Macmil S.L."/>
            <person name="Roe B.A."/>
            <person name="Zeller R.W."/>
            <person name="Hastings K.E."/>
            <person name="Lemaire P."/>
            <person name="Lindquist E."/>
            <person name="Endo T."/>
            <person name="Hotta K."/>
            <person name="Inaba K."/>
        </authorList>
    </citation>
    <scope>NUCLEOTIDE SEQUENCE [LARGE SCALE GENOMIC DNA]</scope>
    <source>
        <strain evidence="2">wild type</strain>
    </source>
</reference>
<keyword evidence="3" id="KW-1185">Reference proteome</keyword>
<evidence type="ECO:0000256" key="1">
    <source>
        <dbReference type="SAM" id="Phobius"/>
    </source>
</evidence>
<evidence type="ECO:0000313" key="2">
    <source>
        <dbReference type="Ensembl" id="ENSCINP00000016932.3"/>
    </source>
</evidence>
<keyword evidence="1" id="KW-0472">Membrane</keyword>
<dbReference type="HOGENOM" id="CLU_1758163_0_0_1"/>
<dbReference type="Proteomes" id="UP000008144">
    <property type="component" value="Chromosome 10"/>
</dbReference>
<reference evidence="2" key="3">
    <citation type="submission" date="2025-08" db="UniProtKB">
        <authorList>
            <consortium name="Ensembl"/>
        </authorList>
    </citation>
    <scope>IDENTIFICATION</scope>
</reference>
<dbReference type="Ensembl" id="ENSCINT00000016932.3">
    <property type="protein sequence ID" value="ENSCINP00000016932.3"/>
    <property type="gene ID" value="ENSCING00000008292.3"/>
</dbReference>
<accession>A0A1W3JR05</accession>
<keyword evidence="1" id="KW-0812">Transmembrane</keyword>
<accession>F6QCS1</accession>
<reference evidence="3" key="1">
    <citation type="journal article" date="2002" name="Science">
        <title>The draft genome of Ciona intestinalis: insights into chordate and vertebrate origins.</title>
        <authorList>
            <person name="Dehal P."/>
            <person name="Satou Y."/>
            <person name="Campbell R.K."/>
            <person name="Chapman J."/>
            <person name="Degnan B."/>
            <person name="De Tomaso A."/>
            <person name="Davidson B."/>
            <person name="Di Gregorio A."/>
            <person name="Gelpke M."/>
            <person name="Goodstein D.M."/>
            <person name="Harafuji N."/>
            <person name="Hastings K.E."/>
            <person name="Ho I."/>
            <person name="Hotta K."/>
            <person name="Huang W."/>
            <person name="Kawashima T."/>
            <person name="Lemaire P."/>
            <person name="Martinez D."/>
            <person name="Meinertzhagen I.A."/>
            <person name="Necula S."/>
            <person name="Nonaka M."/>
            <person name="Putnam N."/>
            <person name="Rash S."/>
            <person name="Saiga H."/>
            <person name="Satake M."/>
            <person name="Terry A."/>
            <person name="Yamada L."/>
            <person name="Wang H.G."/>
            <person name="Awazu S."/>
            <person name="Azumi K."/>
            <person name="Boore J."/>
            <person name="Branno M."/>
            <person name="Chin-Bow S."/>
            <person name="DeSantis R."/>
            <person name="Doyle S."/>
            <person name="Francino P."/>
            <person name="Keys D.N."/>
            <person name="Haga S."/>
            <person name="Hayashi H."/>
            <person name="Hino K."/>
            <person name="Imai K.S."/>
            <person name="Inaba K."/>
            <person name="Kano S."/>
            <person name="Kobayashi K."/>
            <person name="Kobayashi M."/>
            <person name="Lee B.I."/>
            <person name="Makabe K.W."/>
            <person name="Manohar C."/>
            <person name="Matassi G."/>
            <person name="Medina M."/>
            <person name="Mochizuki Y."/>
            <person name="Mount S."/>
            <person name="Morishita T."/>
            <person name="Miura S."/>
            <person name="Nakayama A."/>
            <person name="Nishizaka S."/>
            <person name="Nomoto H."/>
            <person name="Ohta F."/>
            <person name="Oishi K."/>
            <person name="Rigoutsos I."/>
            <person name="Sano M."/>
            <person name="Sasaki A."/>
            <person name="Sasakura Y."/>
            <person name="Shoguchi E."/>
            <person name="Shin-i T."/>
            <person name="Spagnuolo A."/>
            <person name="Stainier D."/>
            <person name="Suzuki M.M."/>
            <person name="Tassy O."/>
            <person name="Takatori N."/>
            <person name="Tokuoka M."/>
            <person name="Yagi K."/>
            <person name="Yoshizaki F."/>
            <person name="Wada S."/>
            <person name="Zhang C."/>
            <person name="Hyatt P.D."/>
            <person name="Larimer F."/>
            <person name="Detter C."/>
            <person name="Doggett N."/>
            <person name="Glavina T."/>
            <person name="Hawkins T."/>
            <person name="Richardson P."/>
            <person name="Lucas S."/>
            <person name="Kohara Y."/>
            <person name="Levine M."/>
            <person name="Satoh N."/>
            <person name="Rokhsar D.S."/>
        </authorList>
    </citation>
    <scope>NUCLEOTIDE SEQUENCE [LARGE SCALE GENOMIC DNA]</scope>
</reference>
<sequence>MLLFRIVFITNETSYSYTNINMGRALYLVEFVLICTSLAGSFLLLLFAILWELNKSGYLPTSKTFKRLRQSTIERDSTALQEESVPYITINVRKASSQLESMASVSFKADKTGGRNSYISMDLPTNVLSITDCPTVHKGNEESPVNPK</sequence>
<keyword evidence="1" id="KW-1133">Transmembrane helix</keyword>
<dbReference type="AlphaFoldDB" id="F6QCS1"/>
<name>F6QCS1_CIOIN</name>
<feature type="transmembrane region" description="Helical" evidence="1">
    <location>
        <begin position="25"/>
        <end position="51"/>
    </location>
</feature>
<organism evidence="2 3">
    <name type="scientific">Ciona intestinalis</name>
    <name type="common">Transparent sea squirt</name>
    <name type="synonym">Ascidia intestinalis</name>
    <dbReference type="NCBI Taxonomy" id="7719"/>
    <lineage>
        <taxon>Eukaryota</taxon>
        <taxon>Metazoa</taxon>
        <taxon>Chordata</taxon>
        <taxon>Tunicata</taxon>
        <taxon>Ascidiacea</taxon>
        <taxon>Phlebobranchia</taxon>
        <taxon>Cionidae</taxon>
        <taxon>Ciona</taxon>
    </lineage>
</organism>
<reference evidence="2" key="4">
    <citation type="submission" date="2025-09" db="UniProtKB">
        <authorList>
            <consortium name="Ensembl"/>
        </authorList>
    </citation>
    <scope>IDENTIFICATION</scope>
</reference>
<proteinExistence type="predicted"/>
<dbReference type="EMBL" id="EAAA01000497">
    <property type="status" value="NOT_ANNOTATED_CDS"/>
    <property type="molecule type" value="Genomic_DNA"/>
</dbReference>
<evidence type="ECO:0000313" key="3">
    <source>
        <dbReference type="Proteomes" id="UP000008144"/>
    </source>
</evidence>